<dbReference type="Pfam" id="PF01208">
    <property type="entry name" value="URO-D"/>
    <property type="match status" value="1"/>
</dbReference>
<name>A0A8J6T452_9DELT</name>
<accession>A0A8J6T452</accession>
<dbReference type="Proteomes" id="UP000650524">
    <property type="component" value="Unassembled WGS sequence"/>
</dbReference>
<sequence length="379" mass="43180">MIQETMSRMERFEAAVAVERPDRVPVMPLITAFAPRCQGITQGQAWRDVDTGLKAMMDTFEDLGGYDRLYKPNLFWPMIGGVFCAAPVRVLIPGRQLGEDELNQIDERELFAREDYDKIASVGWNAFWKEHYQVMSGGRPMEKIASTQNRLLEEYIREIEIYHGMDIHPLFGAYVDSTIMAFSMCRTLTQFTMDLYEVPGKIKAAMDATCDDLIQNALDVIKRTGIPLVFIVLERGSGFYYRTDIFEEFEWPYLQRYVDAFLSEGITPWFHFDTDWGINLPYLKELPKGKCVCDLDGMTDIFKAKEILGGHMCISGDVSAALLSLGTPEDVEEYCRRLIDKVGRGGGFILTTGCECPVDAKFENVKKMIDVAKEYPGNW</sequence>
<reference evidence="2 3" key="1">
    <citation type="submission" date="2020-08" db="EMBL/GenBank/DDBJ databases">
        <title>Bridging the membrane lipid divide: bacteria of the FCB group superphylum have the potential to synthesize archaeal ether lipids.</title>
        <authorList>
            <person name="Villanueva L."/>
            <person name="Von Meijenfeldt F.A.B."/>
            <person name="Westbye A.B."/>
            <person name="Yadav S."/>
            <person name="Hopmans E.C."/>
            <person name="Dutilh B.E."/>
            <person name="Sinninghe Damste J.S."/>
        </authorList>
    </citation>
    <scope>NUCLEOTIDE SEQUENCE [LARGE SCALE GENOMIC DNA]</scope>
    <source>
        <strain evidence="2">NIOZ-UU27</strain>
    </source>
</reference>
<dbReference type="PANTHER" id="PTHR47099">
    <property type="entry name" value="METHYLCOBAMIDE:COM METHYLTRANSFERASE MTBA"/>
    <property type="match status" value="1"/>
</dbReference>
<feature type="domain" description="Uroporphyrinogen decarboxylase (URO-D)" evidence="1">
    <location>
        <begin position="177"/>
        <end position="375"/>
    </location>
</feature>
<dbReference type="InterPro" id="IPR038071">
    <property type="entry name" value="UROD/MetE-like_sf"/>
</dbReference>
<dbReference type="AlphaFoldDB" id="A0A8J6T452"/>
<dbReference type="PANTHER" id="PTHR47099:SF1">
    <property type="entry name" value="METHYLCOBAMIDE:COM METHYLTRANSFERASE MTBA"/>
    <property type="match status" value="1"/>
</dbReference>
<comment type="caution">
    <text evidence="2">The sequence shown here is derived from an EMBL/GenBank/DDBJ whole genome shotgun (WGS) entry which is preliminary data.</text>
</comment>
<gene>
    <name evidence="2" type="ORF">H8E19_14490</name>
</gene>
<evidence type="ECO:0000313" key="3">
    <source>
        <dbReference type="Proteomes" id="UP000650524"/>
    </source>
</evidence>
<organism evidence="2 3">
    <name type="scientific">Candidatus Desulfacyla euxinica</name>
    <dbReference type="NCBI Taxonomy" id="2841693"/>
    <lineage>
        <taxon>Bacteria</taxon>
        <taxon>Deltaproteobacteria</taxon>
        <taxon>Candidatus Desulfacyla</taxon>
    </lineage>
</organism>
<dbReference type="GO" id="GO:0004853">
    <property type="term" value="F:uroporphyrinogen decarboxylase activity"/>
    <property type="evidence" value="ECO:0007669"/>
    <property type="project" value="InterPro"/>
</dbReference>
<dbReference type="InterPro" id="IPR000257">
    <property type="entry name" value="Uroporphyrinogen_deCOase"/>
</dbReference>
<evidence type="ECO:0000313" key="2">
    <source>
        <dbReference type="EMBL" id="MBC8178610.1"/>
    </source>
</evidence>
<dbReference type="SUPFAM" id="SSF51726">
    <property type="entry name" value="UROD/MetE-like"/>
    <property type="match status" value="1"/>
</dbReference>
<dbReference type="EMBL" id="JACNJD010000293">
    <property type="protein sequence ID" value="MBC8178610.1"/>
    <property type="molecule type" value="Genomic_DNA"/>
</dbReference>
<proteinExistence type="predicted"/>
<dbReference type="Gene3D" id="3.20.20.210">
    <property type="match status" value="1"/>
</dbReference>
<dbReference type="GO" id="GO:0006779">
    <property type="term" value="P:porphyrin-containing compound biosynthetic process"/>
    <property type="evidence" value="ECO:0007669"/>
    <property type="project" value="InterPro"/>
</dbReference>
<protein>
    <recommendedName>
        <fullName evidence="1">Uroporphyrinogen decarboxylase (URO-D) domain-containing protein</fullName>
    </recommendedName>
</protein>
<evidence type="ECO:0000259" key="1">
    <source>
        <dbReference type="Pfam" id="PF01208"/>
    </source>
</evidence>
<dbReference type="InterPro" id="IPR052024">
    <property type="entry name" value="Methanogen_methyltrans"/>
</dbReference>